<accession>A0A7W7YB99</accession>
<dbReference type="GO" id="GO:0006352">
    <property type="term" value="P:DNA-templated transcription initiation"/>
    <property type="evidence" value="ECO:0007669"/>
    <property type="project" value="InterPro"/>
</dbReference>
<dbReference type="InterPro" id="IPR036388">
    <property type="entry name" value="WH-like_DNA-bd_sf"/>
</dbReference>
<dbReference type="SUPFAM" id="SSF88659">
    <property type="entry name" value="Sigma3 and sigma4 domains of RNA polymerase sigma factors"/>
    <property type="match status" value="1"/>
</dbReference>
<evidence type="ECO:0000256" key="5">
    <source>
        <dbReference type="SAM" id="MobiDB-lite"/>
    </source>
</evidence>
<dbReference type="InterPro" id="IPR007627">
    <property type="entry name" value="RNA_pol_sigma70_r2"/>
</dbReference>
<organism evidence="8 9">
    <name type="scientific">Prosthecobacter vanneervenii</name>
    <dbReference type="NCBI Taxonomy" id="48466"/>
    <lineage>
        <taxon>Bacteria</taxon>
        <taxon>Pseudomonadati</taxon>
        <taxon>Verrucomicrobiota</taxon>
        <taxon>Verrucomicrobiia</taxon>
        <taxon>Verrucomicrobiales</taxon>
        <taxon>Verrucomicrobiaceae</taxon>
        <taxon>Prosthecobacter</taxon>
    </lineage>
</organism>
<sequence>MEDSSLSAEAAPAASLNQPPAGSSSAEDRALVDRAQAGDTRAFDDLVRKYTPKLYGLIYNMTSNREDTADLLQDVFAKAYRSIKRFMGKSSFYTWIYSIAVNMTLNFLKKRGRHHKVSLDDVDTGIENDPEFIRVTTANSGTLREVGIHELQKRLNAAMMKLSEDHRTVVTLYDVQGLQHAEISKVLGVSEGTVRSRLFYAHRLLQTYLEDFVK</sequence>
<dbReference type="NCBIfam" id="TIGR02937">
    <property type="entry name" value="sigma70-ECF"/>
    <property type="match status" value="1"/>
</dbReference>
<dbReference type="RefSeq" id="WP_184339959.1">
    <property type="nucleotide sequence ID" value="NZ_JACHIG010000005.1"/>
</dbReference>
<evidence type="ECO:0000256" key="4">
    <source>
        <dbReference type="ARBA" id="ARBA00023163"/>
    </source>
</evidence>
<evidence type="ECO:0000313" key="9">
    <source>
        <dbReference type="Proteomes" id="UP000590740"/>
    </source>
</evidence>
<dbReference type="Pfam" id="PF04542">
    <property type="entry name" value="Sigma70_r2"/>
    <property type="match status" value="1"/>
</dbReference>
<dbReference type="InterPro" id="IPR013325">
    <property type="entry name" value="RNA_pol_sigma_r2"/>
</dbReference>
<dbReference type="PANTHER" id="PTHR43133:SF51">
    <property type="entry name" value="RNA POLYMERASE SIGMA FACTOR"/>
    <property type="match status" value="1"/>
</dbReference>
<evidence type="ECO:0000256" key="1">
    <source>
        <dbReference type="ARBA" id="ARBA00010641"/>
    </source>
</evidence>
<dbReference type="InterPro" id="IPR013324">
    <property type="entry name" value="RNA_pol_sigma_r3/r4-like"/>
</dbReference>
<dbReference type="SUPFAM" id="SSF88946">
    <property type="entry name" value="Sigma2 domain of RNA polymerase sigma factors"/>
    <property type="match status" value="1"/>
</dbReference>
<dbReference type="Pfam" id="PF08281">
    <property type="entry name" value="Sigma70_r4_2"/>
    <property type="match status" value="1"/>
</dbReference>
<feature type="domain" description="RNA polymerase sigma factor 70 region 4 type 2" evidence="7">
    <location>
        <begin position="154"/>
        <end position="199"/>
    </location>
</feature>
<keyword evidence="9" id="KW-1185">Reference proteome</keyword>
<evidence type="ECO:0000256" key="3">
    <source>
        <dbReference type="ARBA" id="ARBA00023082"/>
    </source>
</evidence>
<feature type="region of interest" description="Disordered" evidence="5">
    <location>
        <begin position="1"/>
        <end position="28"/>
    </location>
</feature>
<evidence type="ECO:0000313" key="8">
    <source>
        <dbReference type="EMBL" id="MBB5033038.1"/>
    </source>
</evidence>
<dbReference type="Proteomes" id="UP000590740">
    <property type="component" value="Unassembled WGS sequence"/>
</dbReference>
<dbReference type="EMBL" id="JACHIG010000005">
    <property type="protein sequence ID" value="MBB5033038.1"/>
    <property type="molecule type" value="Genomic_DNA"/>
</dbReference>
<protein>
    <submittedName>
        <fullName evidence="8">RNA polymerase sigma-70 factor (ECF subfamily)</fullName>
    </submittedName>
</protein>
<dbReference type="InterPro" id="IPR039425">
    <property type="entry name" value="RNA_pol_sigma-70-like"/>
</dbReference>
<dbReference type="AlphaFoldDB" id="A0A7W7YB99"/>
<dbReference type="GO" id="GO:0016987">
    <property type="term" value="F:sigma factor activity"/>
    <property type="evidence" value="ECO:0007669"/>
    <property type="project" value="UniProtKB-KW"/>
</dbReference>
<evidence type="ECO:0000256" key="2">
    <source>
        <dbReference type="ARBA" id="ARBA00023015"/>
    </source>
</evidence>
<dbReference type="GO" id="GO:0003677">
    <property type="term" value="F:DNA binding"/>
    <property type="evidence" value="ECO:0007669"/>
    <property type="project" value="InterPro"/>
</dbReference>
<feature type="compositionally biased region" description="Low complexity" evidence="5">
    <location>
        <begin position="1"/>
        <end position="16"/>
    </location>
</feature>
<dbReference type="Gene3D" id="1.10.1740.10">
    <property type="match status" value="1"/>
</dbReference>
<evidence type="ECO:0000259" key="6">
    <source>
        <dbReference type="Pfam" id="PF04542"/>
    </source>
</evidence>
<dbReference type="InterPro" id="IPR013249">
    <property type="entry name" value="RNA_pol_sigma70_r4_t2"/>
</dbReference>
<name>A0A7W7YB99_9BACT</name>
<keyword evidence="2" id="KW-0805">Transcription regulation</keyword>
<reference evidence="8 9" key="1">
    <citation type="submission" date="2020-08" db="EMBL/GenBank/DDBJ databases">
        <title>Genomic Encyclopedia of Type Strains, Phase IV (KMG-IV): sequencing the most valuable type-strain genomes for metagenomic binning, comparative biology and taxonomic classification.</title>
        <authorList>
            <person name="Goeker M."/>
        </authorList>
    </citation>
    <scope>NUCLEOTIDE SEQUENCE [LARGE SCALE GENOMIC DNA]</scope>
    <source>
        <strain evidence="8 9">DSM 12252</strain>
    </source>
</reference>
<feature type="domain" description="RNA polymerase sigma-70 region 2" evidence="6">
    <location>
        <begin position="46"/>
        <end position="113"/>
    </location>
</feature>
<comment type="caution">
    <text evidence="8">The sequence shown here is derived from an EMBL/GenBank/DDBJ whole genome shotgun (WGS) entry which is preliminary data.</text>
</comment>
<proteinExistence type="inferred from homology"/>
<keyword evidence="4" id="KW-0804">Transcription</keyword>
<dbReference type="Gene3D" id="1.10.10.10">
    <property type="entry name" value="Winged helix-like DNA-binding domain superfamily/Winged helix DNA-binding domain"/>
    <property type="match status" value="1"/>
</dbReference>
<gene>
    <name evidence="8" type="ORF">HNQ65_002621</name>
</gene>
<dbReference type="InterPro" id="IPR014284">
    <property type="entry name" value="RNA_pol_sigma-70_dom"/>
</dbReference>
<comment type="similarity">
    <text evidence="1">Belongs to the sigma-70 factor family. ECF subfamily.</text>
</comment>
<dbReference type="CDD" id="cd06171">
    <property type="entry name" value="Sigma70_r4"/>
    <property type="match status" value="1"/>
</dbReference>
<evidence type="ECO:0000259" key="7">
    <source>
        <dbReference type="Pfam" id="PF08281"/>
    </source>
</evidence>
<dbReference type="PANTHER" id="PTHR43133">
    <property type="entry name" value="RNA POLYMERASE ECF-TYPE SIGMA FACTO"/>
    <property type="match status" value="1"/>
</dbReference>
<keyword evidence="3" id="KW-0731">Sigma factor</keyword>